<feature type="compositionally biased region" description="Basic and acidic residues" evidence="1">
    <location>
        <begin position="234"/>
        <end position="244"/>
    </location>
</feature>
<dbReference type="EMBL" id="MU157958">
    <property type="protein sequence ID" value="KAF9522143.1"/>
    <property type="molecule type" value="Genomic_DNA"/>
</dbReference>
<dbReference type="AlphaFoldDB" id="A0A9P6E403"/>
<feature type="compositionally biased region" description="Basic residues" evidence="1">
    <location>
        <begin position="646"/>
        <end position="655"/>
    </location>
</feature>
<comment type="caution">
    <text evidence="2">The sequence shown here is derived from an EMBL/GenBank/DDBJ whole genome shotgun (WGS) entry which is preliminary data.</text>
</comment>
<feature type="compositionally biased region" description="Low complexity" evidence="1">
    <location>
        <begin position="204"/>
        <end position="219"/>
    </location>
</feature>
<reference evidence="2" key="1">
    <citation type="submission" date="2020-11" db="EMBL/GenBank/DDBJ databases">
        <authorList>
            <consortium name="DOE Joint Genome Institute"/>
            <person name="Ahrendt S."/>
            <person name="Riley R."/>
            <person name="Andreopoulos W."/>
            <person name="Labutti K."/>
            <person name="Pangilinan J."/>
            <person name="Ruiz-Duenas F.J."/>
            <person name="Barrasa J.M."/>
            <person name="Sanchez-Garcia M."/>
            <person name="Camarero S."/>
            <person name="Miyauchi S."/>
            <person name="Serrano A."/>
            <person name="Linde D."/>
            <person name="Babiker R."/>
            <person name="Drula E."/>
            <person name="Ayuso-Fernandez I."/>
            <person name="Pacheco R."/>
            <person name="Padilla G."/>
            <person name="Ferreira P."/>
            <person name="Barriuso J."/>
            <person name="Kellner H."/>
            <person name="Castanera R."/>
            <person name="Alfaro M."/>
            <person name="Ramirez L."/>
            <person name="Pisabarro A.G."/>
            <person name="Kuo A."/>
            <person name="Tritt A."/>
            <person name="Lipzen A."/>
            <person name="He G."/>
            <person name="Yan M."/>
            <person name="Ng V."/>
            <person name="Cullen D."/>
            <person name="Martin F."/>
            <person name="Rosso M.-N."/>
            <person name="Henrissat B."/>
            <person name="Hibbett D."/>
            <person name="Martinez A.T."/>
            <person name="Grigoriev I.V."/>
        </authorList>
    </citation>
    <scope>NUCLEOTIDE SEQUENCE</scope>
    <source>
        <strain evidence="2">CBS 506.95</strain>
    </source>
</reference>
<feature type="compositionally biased region" description="Polar residues" evidence="1">
    <location>
        <begin position="157"/>
        <end position="172"/>
    </location>
</feature>
<evidence type="ECO:0000313" key="2">
    <source>
        <dbReference type="EMBL" id="KAF9522143.1"/>
    </source>
</evidence>
<sequence length="668" mass="72287">MALLRRFFVKTTGHDVALPTSVNTGVPLLDKSSPHLRSGDAAHMRNSPPQPQEIHQDRPIQKTHFLRHPSMRTPQTRLSFNTGVHRTLDSPVNPMADPLWNGASDCGPYSFTPRVNGDLEPLACPPQQYSFIYPFERNNATSECAAQTHVPDVLITPSTPTAFTSQESQQGYSNPSSESVTASSVSNSSARFFNALKLDSSSNFSISGPSPSSGSVSQSHQRTISLTGTGASRAQEEREPHRTYDQPSGGIRRRRSSSISASINMSWEAIASSFLDTPPSSSKQRHSVVIPTSLSCLWESRSDELAGKASSIPYDTPTLINEKSDMDGTSTGFDTSIDHTLFSSGSDSSKFEGTKQSDVFDKPGALPVHAVGHTVSSGPDPAQEVEPPYTDVFDLDMYFDPVRWSRNTQTRRSICSISTNTSSSMSKYSTSTSSVPDIEKTLALSSPASSVSSGTISLPRRFDASVSETKLNVSDSAPMLPDIYRLRRQGFVPPSSSSVSLKQEIIRDKDHYRSSAYSRAPALVTESPTNRIRILSTSSSFATSLGLTDGYLLNPTFNTGHPGVLKLSASTFMVPRKATPVASVFVSQSSQDPSSTHISGAKSNPALKPRITFKVANPTHSPNRIARTPTGFPAGPSRGPKEVKVQRRVLKKRTRPMPNSYALPSIAT</sequence>
<gene>
    <name evidence="2" type="ORF">CPB83DRAFT_899867</name>
</gene>
<feature type="compositionally biased region" description="Polar residues" evidence="1">
    <location>
        <begin position="220"/>
        <end position="232"/>
    </location>
</feature>
<keyword evidence="3" id="KW-1185">Reference proteome</keyword>
<feature type="region of interest" description="Disordered" evidence="1">
    <location>
        <begin position="28"/>
        <end position="58"/>
    </location>
</feature>
<proteinExistence type="predicted"/>
<feature type="region of interest" description="Disordered" evidence="1">
    <location>
        <begin position="157"/>
        <end position="181"/>
    </location>
</feature>
<dbReference type="Proteomes" id="UP000807306">
    <property type="component" value="Unassembled WGS sequence"/>
</dbReference>
<evidence type="ECO:0000313" key="3">
    <source>
        <dbReference type="Proteomes" id="UP000807306"/>
    </source>
</evidence>
<protein>
    <submittedName>
        <fullName evidence="2">Uncharacterized protein</fullName>
    </submittedName>
</protein>
<feature type="region of interest" description="Disordered" evidence="1">
    <location>
        <begin position="204"/>
        <end position="257"/>
    </location>
</feature>
<evidence type="ECO:0000256" key="1">
    <source>
        <dbReference type="SAM" id="MobiDB-lite"/>
    </source>
</evidence>
<accession>A0A9P6E403</accession>
<organism evidence="2 3">
    <name type="scientific">Crepidotus variabilis</name>
    <dbReference type="NCBI Taxonomy" id="179855"/>
    <lineage>
        <taxon>Eukaryota</taxon>
        <taxon>Fungi</taxon>
        <taxon>Dikarya</taxon>
        <taxon>Basidiomycota</taxon>
        <taxon>Agaricomycotina</taxon>
        <taxon>Agaricomycetes</taxon>
        <taxon>Agaricomycetidae</taxon>
        <taxon>Agaricales</taxon>
        <taxon>Agaricineae</taxon>
        <taxon>Crepidotaceae</taxon>
        <taxon>Crepidotus</taxon>
    </lineage>
</organism>
<feature type="region of interest" description="Disordered" evidence="1">
    <location>
        <begin position="617"/>
        <end position="668"/>
    </location>
</feature>
<name>A0A9P6E403_9AGAR</name>